<evidence type="ECO:0000313" key="1">
    <source>
        <dbReference type="EMBL" id="MFC5518996.1"/>
    </source>
</evidence>
<dbReference type="InterPro" id="IPR035198">
    <property type="entry name" value="SU10_MCP"/>
</dbReference>
<dbReference type="RefSeq" id="WP_266346287.1">
    <property type="nucleotide sequence ID" value="NZ_JAPKNH010000015.1"/>
</dbReference>
<sequence>MALPADTVTTYSSVGNREDLSDIIYNVDPTDTPFLSGLERVKSTAVNHEWQTQALAAASASNAVLEGDDATTDAATPTVRLGNINQISDKVARVTGTQQAIDKAGRDNELDYQKILKGKELKRDMETTLVGSNQAKVTGDASTARKTASVLSWLKTNTDKGGGAGADPATANGAAIRTDGTQRPFTEAQLKAVLQKIWISGGDPDKIMLGGFNKQVMSTFTGRGTPMEDTKSKKIVATVDVYESDFGTLKVVANRFSRARDVLVLQSDMWALATLRNMKTIPLAVTGDSLRHQVITEYALESRNELSSGGVFDLTTS</sequence>
<protein>
    <submittedName>
        <fullName evidence="1">DUF5309 domain-containing protein</fullName>
    </submittedName>
</protein>
<dbReference type="Proteomes" id="UP001596150">
    <property type="component" value="Unassembled WGS sequence"/>
</dbReference>
<organism evidence="1 2">
    <name type="scientific">Kaistia terrae</name>
    <dbReference type="NCBI Taxonomy" id="537017"/>
    <lineage>
        <taxon>Bacteria</taxon>
        <taxon>Pseudomonadati</taxon>
        <taxon>Pseudomonadota</taxon>
        <taxon>Alphaproteobacteria</taxon>
        <taxon>Hyphomicrobiales</taxon>
        <taxon>Kaistiaceae</taxon>
        <taxon>Kaistia</taxon>
    </lineage>
</organism>
<gene>
    <name evidence="1" type="ORF">ACFPP9_24750</name>
</gene>
<dbReference type="Pfam" id="PF17236">
    <property type="entry name" value="SU10_MCP"/>
    <property type="match status" value="1"/>
</dbReference>
<name>A0ABW0Q328_9HYPH</name>
<evidence type="ECO:0000313" key="2">
    <source>
        <dbReference type="Proteomes" id="UP001596150"/>
    </source>
</evidence>
<keyword evidence="2" id="KW-1185">Reference proteome</keyword>
<proteinExistence type="predicted"/>
<comment type="caution">
    <text evidence="1">The sequence shown here is derived from an EMBL/GenBank/DDBJ whole genome shotgun (WGS) entry which is preliminary data.</text>
</comment>
<accession>A0ABW0Q328</accession>
<reference evidence="2" key="1">
    <citation type="journal article" date="2019" name="Int. J. Syst. Evol. Microbiol.">
        <title>The Global Catalogue of Microorganisms (GCM) 10K type strain sequencing project: providing services to taxonomists for standard genome sequencing and annotation.</title>
        <authorList>
            <consortium name="The Broad Institute Genomics Platform"/>
            <consortium name="The Broad Institute Genome Sequencing Center for Infectious Disease"/>
            <person name="Wu L."/>
            <person name="Ma J."/>
        </authorList>
    </citation>
    <scope>NUCLEOTIDE SEQUENCE [LARGE SCALE GENOMIC DNA]</scope>
    <source>
        <strain evidence="2">KACC 12633</strain>
    </source>
</reference>
<dbReference type="EMBL" id="JBHSML010000031">
    <property type="protein sequence ID" value="MFC5518996.1"/>
    <property type="molecule type" value="Genomic_DNA"/>
</dbReference>